<gene>
    <name evidence="1" type="ORF">D3H35_22355</name>
</gene>
<accession>A0A398CGR8</accession>
<dbReference type="OrthoDB" id="2605982at2"/>
<name>A0A398CGR8_9BACL</name>
<sequence>MLEQVEQPRLIELESDKLKDIYYLDPELLTEFTIRMPLMNVKTNEIAVLKVKNAKDIAAVKKGLEKHAIDVQKQFETYLQDQYENAKNYKIVTKGNYVLFVISESADDLVKAFSDIFEKK</sequence>
<dbReference type="InterPro" id="IPR025648">
    <property type="entry name" value="DUF4358"/>
</dbReference>
<proteinExistence type="predicted"/>
<protein>
    <submittedName>
        <fullName evidence="1">DUF4358 domain-containing protein</fullName>
    </submittedName>
</protein>
<dbReference type="AlphaFoldDB" id="A0A398CGR8"/>
<evidence type="ECO:0000313" key="2">
    <source>
        <dbReference type="Proteomes" id="UP000266340"/>
    </source>
</evidence>
<evidence type="ECO:0000313" key="1">
    <source>
        <dbReference type="EMBL" id="RIE01152.1"/>
    </source>
</evidence>
<dbReference type="RefSeq" id="WP_119151417.1">
    <property type="nucleotide sequence ID" value="NZ_QXJM01000040.1"/>
</dbReference>
<dbReference type="Pfam" id="PF14270">
    <property type="entry name" value="DUF4358"/>
    <property type="match status" value="1"/>
</dbReference>
<comment type="caution">
    <text evidence="1">The sequence shown here is derived from an EMBL/GenBank/DDBJ whole genome shotgun (WGS) entry which is preliminary data.</text>
</comment>
<dbReference type="EMBL" id="QXJM01000040">
    <property type="protein sequence ID" value="RIE01152.1"/>
    <property type="molecule type" value="Genomic_DNA"/>
</dbReference>
<reference evidence="1 2" key="1">
    <citation type="submission" date="2018-09" db="EMBL/GenBank/DDBJ databases">
        <title>Cohnella cavernae sp. nov., isolated from a karst cave.</title>
        <authorList>
            <person name="Zhu H."/>
        </authorList>
    </citation>
    <scope>NUCLEOTIDE SEQUENCE [LARGE SCALE GENOMIC DNA]</scope>
    <source>
        <strain evidence="1 2">K2E09-144</strain>
    </source>
</reference>
<organism evidence="1 2">
    <name type="scientific">Cohnella faecalis</name>
    <dbReference type="NCBI Taxonomy" id="2315694"/>
    <lineage>
        <taxon>Bacteria</taxon>
        <taxon>Bacillati</taxon>
        <taxon>Bacillota</taxon>
        <taxon>Bacilli</taxon>
        <taxon>Bacillales</taxon>
        <taxon>Paenibacillaceae</taxon>
        <taxon>Cohnella</taxon>
    </lineage>
</organism>
<dbReference type="Proteomes" id="UP000266340">
    <property type="component" value="Unassembled WGS sequence"/>
</dbReference>
<keyword evidence="2" id="KW-1185">Reference proteome</keyword>